<proteinExistence type="predicted"/>
<evidence type="ECO:0000259" key="1">
    <source>
        <dbReference type="PROSITE" id="PS51186"/>
    </source>
</evidence>
<dbReference type="SUPFAM" id="SSF55729">
    <property type="entry name" value="Acyl-CoA N-acyltransferases (Nat)"/>
    <property type="match status" value="1"/>
</dbReference>
<dbReference type="AlphaFoldDB" id="A0A9Q4EQ48"/>
<evidence type="ECO:0000313" key="3">
    <source>
        <dbReference type="Proteomes" id="UP001066278"/>
    </source>
</evidence>
<dbReference type="PROSITE" id="PS51186">
    <property type="entry name" value="GNAT"/>
    <property type="match status" value="1"/>
</dbReference>
<dbReference type="CDD" id="cd04301">
    <property type="entry name" value="NAT_SF"/>
    <property type="match status" value="1"/>
</dbReference>
<organism evidence="2 3">
    <name type="scientific">Bacillus inaquosorum</name>
    <dbReference type="NCBI Taxonomy" id="483913"/>
    <lineage>
        <taxon>Bacteria</taxon>
        <taxon>Bacillati</taxon>
        <taxon>Bacillota</taxon>
        <taxon>Bacilli</taxon>
        <taxon>Bacillales</taxon>
        <taxon>Bacillaceae</taxon>
        <taxon>Bacillus</taxon>
    </lineage>
</organism>
<evidence type="ECO:0000313" key="2">
    <source>
        <dbReference type="EMBL" id="MCY9228947.1"/>
    </source>
</evidence>
<accession>A0A9Q4EQ48</accession>
<gene>
    <name evidence="2" type="ORF">MOE99_06135</name>
</gene>
<dbReference type="InterPro" id="IPR000182">
    <property type="entry name" value="GNAT_dom"/>
</dbReference>
<dbReference type="EMBL" id="JALAXJ010000005">
    <property type="protein sequence ID" value="MCY9228947.1"/>
    <property type="molecule type" value="Genomic_DNA"/>
</dbReference>
<feature type="domain" description="N-acetyltransferase" evidence="1">
    <location>
        <begin position="1"/>
        <end position="139"/>
    </location>
</feature>
<sequence>MIIIRNNELPKQMMADFFAKHWGTPEMVISSGIFRCNELDGYAAVDESGEIIGCITYVIDGKDCEIISLDSIIEKKGFGTALLQQVEETAKHAHCHRIKLITTNDNVHAMVFYQKRGYQFAALFPNAVEKARQIKPEIPVKAENGILIRDEILFSKIIAENE</sequence>
<dbReference type="Proteomes" id="UP001066278">
    <property type="component" value="Unassembled WGS sequence"/>
</dbReference>
<dbReference type="GO" id="GO:0016747">
    <property type="term" value="F:acyltransferase activity, transferring groups other than amino-acyl groups"/>
    <property type="evidence" value="ECO:0007669"/>
    <property type="project" value="InterPro"/>
</dbReference>
<name>A0A9Q4EQ48_9BACI</name>
<dbReference type="InterPro" id="IPR016181">
    <property type="entry name" value="Acyl_CoA_acyltransferase"/>
</dbReference>
<dbReference type="Pfam" id="PF00583">
    <property type="entry name" value="Acetyltransf_1"/>
    <property type="match status" value="1"/>
</dbReference>
<reference evidence="2" key="1">
    <citation type="submission" date="2022-02" db="EMBL/GenBank/DDBJ databases">
        <title>Crop Bioprotection Bacillus Genome Sequencing.</title>
        <authorList>
            <person name="Dunlap C."/>
        </authorList>
    </citation>
    <scope>NUCLEOTIDE SEQUENCE</scope>
    <source>
        <strain evidence="2">T20C13</strain>
    </source>
</reference>
<protein>
    <submittedName>
        <fullName evidence="2">GNAT family N-acetyltransferase</fullName>
    </submittedName>
</protein>
<comment type="caution">
    <text evidence="2">The sequence shown here is derived from an EMBL/GenBank/DDBJ whole genome shotgun (WGS) entry which is preliminary data.</text>
</comment>
<dbReference type="RefSeq" id="WP_268277654.1">
    <property type="nucleotide sequence ID" value="NZ_JALAJB010000014.1"/>
</dbReference>
<dbReference type="Gene3D" id="3.40.630.30">
    <property type="match status" value="1"/>
</dbReference>